<protein>
    <submittedName>
        <fullName evidence="3">Amidohydrolase</fullName>
    </submittedName>
</protein>
<dbReference type="PROSITE" id="PS50263">
    <property type="entry name" value="CN_HYDROLASE"/>
    <property type="match status" value="1"/>
</dbReference>
<evidence type="ECO:0000313" key="3">
    <source>
        <dbReference type="EMBL" id="MBM7413961.1"/>
    </source>
</evidence>
<reference evidence="3 4" key="1">
    <citation type="submission" date="2021-01" db="EMBL/GenBank/DDBJ databases">
        <title>Genomics of switchgrass bacterial isolates.</title>
        <authorList>
            <person name="Shade A."/>
        </authorList>
    </citation>
    <scope>NUCLEOTIDE SEQUENCE [LARGE SCALE GENOMIC DNA]</scope>
    <source>
        <strain evidence="3 4">PvP111</strain>
    </source>
</reference>
<dbReference type="CDD" id="cd07576">
    <property type="entry name" value="R-amidase_like"/>
    <property type="match status" value="1"/>
</dbReference>
<accession>A0ABS2KQD8</accession>
<evidence type="ECO:0000313" key="4">
    <source>
        <dbReference type="Proteomes" id="UP000703038"/>
    </source>
</evidence>
<dbReference type="PROSITE" id="PS01227">
    <property type="entry name" value="UPF0012"/>
    <property type="match status" value="1"/>
</dbReference>
<dbReference type="InterPro" id="IPR003010">
    <property type="entry name" value="C-N_Hydrolase"/>
</dbReference>
<sequence>MRLTVAGLQTAGSPGDADANLAELDGAAGAALARGADLLVTPEMFLTGYDIGDRLGELTSRDLLSEVCALARRRGIALLVGLPETEAGAVYNTVALVDADGSLVAQHRKSHLYGELDREWYTPGLDAVTVVDFRGVRLGLMICYDVEFPENVRAAALAGAHALLVPTAQMVPFTFVADVVIRTRAWENQLYVAYVNHVGTERATTYVGHSSIVGPDAEVIDRLDEETGLILGTVDTDVVAAAHRDNPYLVDRRPGLYSSIVRDLSRE</sequence>
<proteinExistence type="inferred from homology"/>
<evidence type="ECO:0000259" key="2">
    <source>
        <dbReference type="PROSITE" id="PS50263"/>
    </source>
</evidence>
<dbReference type="Proteomes" id="UP000703038">
    <property type="component" value="Unassembled WGS sequence"/>
</dbReference>
<dbReference type="PANTHER" id="PTHR23088">
    <property type="entry name" value="NITRILASE-RELATED"/>
    <property type="match status" value="1"/>
</dbReference>
<dbReference type="PANTHER" id="PTHR23088:SF27">
    <property type="entry name" value="DEAMINATED GLUTATHIONE AMIDASE"/>
    <property type="match status" value="1"/>
</dbReference>
<dbReference type="Pfam" id="PF00795">
    <property type="entry name" value="CN_hydrolase"/>
    <property type="match status" value="1"/>
</dbReference>
<keyword evidence="4" id="KW-1185">Reference proteome</keyword>
<comment type="similarity">
    <text evidence="1">Belongs to the carbon-nitrogen hydrolase superfamily. NIT1/NIT2 family.</text>
</comment>
<dbReference type="Gene3D" id="3.60.110.10">
    <property type="entry name" value="Carbon-nitrogen hydrolase"/>
    <property type="match status" value="1"/>
</dbReference>
<dbReference type="InterPro" id="IPR001110">
    <property type="entry name" value="UPF0012_CS"/>
</dbReference>
<dbReference type="InterPro" id="IPR036526">
    <property type="entry name" value="C-N_Hydrolase_sf"/>
</dbReference>
<gene>
    <name evidence="3" type="ORF">JOE42_000694</name>
</gene>
<name>A0ABS2KQD8_9NOCA</name>
<evidence type="ECO:0000256" key="1">
    <source>
        <dbReference type="ARBA" id="ARBA00010613"/>
    </source>
</evidence>
<dbReference type="SUPFAM" id="SSF56317">
    <property type="entry name" value="Carbon-nitrogen hydrolase"/>
    <property type="match status" value="1"/>
</dbReference>
<comment type="caution">
    <text evidence="3">The sequence shown here is derived from an EMBL/GenBank/DDBJ whole genome shotgun (WGS) entry which is preliminary data.</text>
</comment>
<organism evidence="3 4">
    <name type="scientific">Rhodococcoides corynebacterioides</name>
    <dbReference type="NCBI Taxonomy" id="53972"/>
    <lineage>
        <taxon>Bacteria</taxon>
        <taxon>Bacillati</taxon>
        <taxon>Actinomycetota</taxon>
        <taxon>Actinomycetes</taxon>
        <taxon>Mycobacteriales</taxon>
        <taxon>Nocardiaceae</taxon>
        <taxon>Rhodococcoides</taxon>
    </lineage>
</organism>
<feature type="domain" description="CN hydrolase" evidence="2">
    <location>
        <begin position="3"/>
        <end position="236"/>
    </location>
</feature>
<dbReference type="EMBL" id="JAFBBK010000001">
    <property type="protein sequence ID" value="MBM7413961.1"/>
    <property type="molecule type" value="Genomic_DNA"/>
</dbReference>
<dbReference type="RefSeq" id="WP_204866699.1">
    <property type="nucleotide sequence ID" value="NZ_JAFBBK010000001.1"/>
</dbReference>
<dbReference type="InterPro" id="IPR044083">
    <property type="entry name" value="RamA-like"/>
</dbReference>